<organism evidence="1 2">
    <name type="scientific">Occallatibacter riparius</name>
    <dbReference type="NCBI Taxonomy" id="1002689"/>
    <lineage>
        <taxon>Bacteria</taxon>
        <taxon>Pseudomonadati</taxon>
        <taxon>Acidobacteriota</taxon>
        <taxon>Terriglobia</taxon>
        <taxon>Terriglobales</taxon>
        <taxon>Acidobacteriaceae</taxon>
        <taxon>Occallatibacter</taxon>
    </lineage>
</organism>
<reference evidence="1" key="1">
    <citation type="submission" date="2021-04" db="EMBL/GenBank/DDBJ databases">
        <title>Phylogenetic analysis of Acidobacteriaceae.</title>
        <authorList>
            <person name="Qiu L."/>
            <person name="Zhang Q."/>
        </authorList>
    </citation>
    <scope>NUCLEOTIDE SEQUENCE</scope>
    <source>
        <strain evidence="1">DSM 25168</strain>
    </source>
</reference>
<dbReference type="EMBL" id="CP093313">
    <property type="protein sequence ID" value="UWZ81676.1"/>
    <property type="molecule type" value="Genomic_DNA"/>
</dbReference>
<sequence length="81" mass="9027">MRPAACPRSASIGERQILHIALAEFHARDDEFAGFAIRKLTKQDRIGNAENRGARFHAKANGEHCNGREEWIPGQDANSEN</sequence>
<evidence type="ECO:0000313" key="2">
    <source>
        <dbReference type="Proteomes" id="UP001059380"/>
    </source>
</evidence>
<dbReference type="RefSeq" id="WP_260790517.1">
    <property type="nucleotide sequence ID" value="NZ_CP093313.1"/>
</dbReference>
<accession>A0A9J7BF87</accession>
<gene>
    <name evidence="1" type="ORF">MOP44_13895</name>
</gene>
<name>A0A9J7BF87_9BACT</name>
<proteinExistence type="predicted"/>
<dbReference type="KEGG" id="orp:MOP44_13895"/>
<protein>
    <submittedName>
        <fullName evidence="1">Uncharacterized protein</fullName>
    </submittedName>
</protein>
<dbReference type="Proteomes" id="UP001059380">
    <property type="component" value="Chromosome"/>
</dbReference>
<evidence type="ECO:0000313" key="1">
    <source>
        <dbReference type="EMBL" id="UWZ81676.1"/>
    </source>
</evidence>
<dbReference type="AlphaFoldDB" id="A0A9J7BF87"/>
<keyword evidence="2" id="KW-1185">Reference proteome</keyword>